<dbReference type="InterPro" id="IPR036388">
    <property type="entry name" value="WH-like_DNA-bd_sf"/>
</dbReference>
<dbReference type="Pfam" id="PF00126">
    <property type="entry name" value="HTH_1"/>
    <property type="match status" value="1"/>
</dbReference>
<dbReference type="Pfam" id="PF03466">
    <property type="entry name" value="LysR_substrate"/>
    <property type="match status" value="1"/>
</dbReference>
<dbReference type="FunFam" id="1.10.10.10:FF:000001">
    <property type="entry name" value="LysR family transcriptional regulator"/>
    <property type="match status" value="1"/>
</dbReference>
<keyword evidence="6" id="KW-0614">Plasmid</keyword>
<dbReference type="KEGG" id="moc:BB934_30710"/>
<evidence type="ECO:0000256" key="4">
    <source>
        <dbReference type="ARBA" id="ARBA00023163"/>
    </source>
</evidence>
<evidence type="ECO:0000256" key="1">
    <source>
        <dbReference type="ARBA" id="ARBA00009437"/>
    </source>
</evidence>
<protein>
    <submittedName>
        <fullName evidence="6">Transcriptional regulator</fullName>
    </submittedName>
</protein>
<dbReference type="InterPro" id="IPR005119">
    <property type="entry name" value="LysR_subst-bd"/>
</dbReference>
<sequence>MSELEELRTFVEVVESGGLNRAAARLGVSKSIISRRITRLEADLGTRLLSRSTRGIIPTEAGIEYKIRCDRILAELDEARDAIAQQGGSVRGRLRLSAPLSFGVRHLAPVLADLARRHPALELDVSYTDRVVDLIGERFDAAVRIGSLRDSSLVVRRIAPVHAVLVASPEYLARHGRPGTPQDLVGNECLIYTASLVPEWQFQSGNRRISIRPEGRLRSDNGEAILQWAIASLGIANAPSFLVSDAIESGALEPLLLDYPQPEFGIHIVRPPGSHVPGKVRILIDTLVERFGGTPEWDRCLIRLSGR</sequence>
<gene>
    <name evidence="6" type="ORF">BB934_30710</name>
</gene>
<geneLocation type="plasmid" evidence="6">
    <name>unnamed1</name>
</geneLocation>
<accession>A0A1B2ERP1</accession>
<dbReference type="PROSITE" id="PS50931">
    <property type="entry name" value="HTH_LYSR"/>
    <property type="match status" value="1"/>
</dbReference>
<dbReference type="EMBL" id="CP016617">
    <property type="protein sequence ID" value="ANY82641.1"/>
    <property type="molecule type" value="Genomic_DNA"/>
</dbReference>
<dbReference type="Gene3D" id="3.40.190.290">
    <property type="match status" value="1"/>
</dbReference>
<dbReference type="RefSeq" id="WP_099513744.1">
    <property type="nucleotide sequence ID" value="NZ_CP016617.1"/>
</dbReference>
<dbReference type="CDD" id="cd08422">
    <property type="entry name" value="PBP2_CrgA_like"/>
    <property type="match status" value="1"/>
</dbReference>
<dbReference type="GO" id="GO:0006351">
    <property type="term" value="P:DNA-templated transcription"/>
    <property type="evidence" value="ECO:0007669"/>
    <property type="project" value="TreeGrafter"/>
</dbReference>
<dbReference type="GO" id="GO:0003700">
    <property type="term" value="F:DNA-binding transcription factor activity"/>
    <property type="evidence" value="ECO:0007669"/>
    <property type="project" value="InterPro"/>
</dbReference>
<dbReference type="FunFam" id="3.40.190.290:FF:000001">
    <property type="entry name" value="Transcriptional regulator, LysR family"/>
    <property type="match status" value="1"/>
</dbReference>
<dbReference type="InterPro" id="IPR000847">
    <property type="entry name" value="LysR_HTH_N"/>
</dbReference>
<evidence type="ECO:0000313" key="6">
    <source>
        <dbReference type="EMBL" id="ANY82641.1"/>
    </source>
</evidence>
<keyword evidence="3" id="KW-0238">DNA-binding</keyword>
<dbReference type="GO" id="GO:0043565">
    <property type="term" value="F:sequence-specific DNA binding"/>
    <property type="evidence" value="ECO:0007669"/>
    <property type="project" value="TreeGrafter"/>
</dbReference>
<dbReference type="Gene3D" id="1.10.10.10">
    <property type="entry name" value="Winged helix-like DNA-binding domain superfamily/Winged helix DNA-binding domain"/>
    <property type="match status" value="1"/>
</dbReference>
<proteinExistence type="inferred from homology"/>
<feature type="domain" description="HTH lysR-type" evidence="5">
    <location>
        <begin position="1"/>
        <end position="59"/>
    </location>
</feature>
<dbReference type="SUPFAM" id="SSF53850">
    <property type="entry name" value="Periplasmic binding protein-like II"/>
    <property type="match status" value="1"/>
</dbReference>
<name>A0A1B2ERP1_9HYPH</name>
<evidence type="ECO:0000259" key="5">
    <source>
        <dbReference type="PROSITE" id="PS50931"/>
    </source>
</evidence>
<evidence type="ECO:0000256" key="3">
    <source>
        <dbReference type="ARBA" id="ARBA00023125"/>
    </source>
</evidence>
<keyword evidence="2" id="KW-0805">Transcription regulation</keyword>
<dbReference type="OrthoDB" id="9786526at2"/>
<dbReference type="SUPFAM" id="SSF46785">
    <property type="entry name" value="Winged helix' DNA-binding domain"/>
    <property type="match status" value="1"/>
</dbReference>
<dbReference type="PANTHER" id="PTHR30537">
    <property type="entry name" value="HTH-TYPE TRANSCRIPTIONAL REGULATOR"/>
    <property type="match status" value="1"/>
</dbReference>
<dbReference type="InterPro" id="IPR036390">
    <property type="entry name" value="WH_DNA-bd_sf"/>
</dbReference>
<reference evidence="6" key="1">
    <citation type="submission" date="2016-07" db="EMBL/GenBank/DDBJ databases">
        <title>Microvirga ossetica sp. nov. a new species of rhizobia isolated from root nodules of the legume species Vicia alpestris Steven originated from North Ossetia region in the Caucasus.</title>
        <authorList>
            <person name="Safronova V.I."/>
            <person name="Kuznetsova I.G."/>
            <person name="Sazanova A.L."/>
            <person name="Belimov A."/>
            <person name="Andronov E."/>
            <person name="Osledkin Y.S."/>
            <person name="Onishchuk O.P."/>
            <person name="Kurchak O.N."/>
            <person name="Shaposhnikov A.I."/>
            <person name="Willems A."/>
            <person name="Tikhonovich I.A."/>
        </authorList>
    </citation>
    <scope>NUCLEOTIDE SEQUENCE [LARGE SCALE GENOMIC DNA]</scope>
    <source>
        <strain evidence="6">V5/3M</strain>
        <plasmid evidence="6">unnamed1</plasmid>
    </source>
</reference>
<organism evidence="6">
    <name type="scientific">Microvirga ossetica</name>
    <dbReference type="NCBI Taxonomy" id="1882682"/>
    <lineage>
        <taxon>Bacteria</taxon>
        <taxon>Pseudomonadati</taxon>
        <taxon>Pseudomonadota</taxon>
        <taxon>Alphaproteobacteria</taxon>
        <taxon>Hyphomicrobiales</taxon>
        <taxon>Methylobacteriaceae</taxon>
        <taxon>Microvirga</taxon>
    </lineage>
</organism>
<dbReference type="InterPro" id="IPR058163">
    <property type="entry name" value="LysR-type_TF_proteobact-type"/>
</dbReference>
<comment type="similarity">
    <text evidence="1">Belongs to the LysR transcriptional regulatory family.</text>
</comment>
<dbReference type="PANTHER" id="PTHR30537:SF5">
    <property type="entry name" value="HTH-TYPE TRANSCRIPTIONAL ACTIVATOR TTDR-RELATED"/>
    <property type="match status" value="1"/>
</dbReference>
<dbReference type="AlphaFoldDB" id="A0A1B2ERP1"/>
<evidence type="ECO:0000256" key="2">
    <source>
        <dbReference type="ARBA" id="ARBA00023015"/>
    </source>
</evidence>
<keyword evidence="4" id="KW-0804">Transcription</keyword>